<feature type="transmembrane region" description="Helical" evidence="7">
    <location>
        <begin position="254"/>
        <end position="274"/>
    </location>
</feature>
<dbReference type="GO" id="GO:0016020">
    <property type="term" value="C:membrane"/>
    <property type="evidence" value="ECO:0007669"/>
    <property type="project" value="UniProtKB-SubCell"/>
</dbReference>
<feature type="transmembrane region" description="Helical" evidence="7">
    <location>
        <begin position="20"/>
        <end position="38"/>
    </location>
</feature>
<dbReference type="InterPro" id="IPR052337">
    <property type="entry name" value="SAT4-like"/>
</dbReference>
<feature type="transmembrane region" description="Helical" evidence="7">
    <location>
        <begin position="213"/>
        <end position="234"/>
    </location>
</feature>
<feature type="transmembrane region" description="Helical" evidence="7">
    <location>
        <begin position="179"/>
        <end position="201"/>
    </location>
</feature>
<gene>
    <name evidence="9" type="ORF">BDV96DRAFT_582373</name>
</gene>
<keyword evidence="3 7" id="KW-1133">Transmembrane helix</keyword>
<keyword evidence="4 7" id="KW-0472">Membrane</keyword>
<evidence type="ECO:0000256" key="5">
    <source>
        <dbReference type="ARBA" id="ARBA00038359"/>
    </source>
</evidence>
<evidence type="ECO:0000313" key="9">
    <source>
        <dbReference type="EMBL" id="KAF2111547.1"/>
    </source>
</evidence>
<evidence type="ECO:0000259" key="8">
    <source>
        <dbReference type="Pfam" id="PF20684"/>
    </source>
</evidence>
<dbReference type="AlphaFoldDB" id="A0A6A5YY92"/>
<feature type="transmembrane region" description="Helical" evidence="7">
    <location>
        <begin position="135"/>
        <end position="159"/>
    </location>
</feature>
<feature type="transmembrane region" description="Helical" evidence="7">
    <location>
        <begin position="102"/>
        <end position="123"/>
    </location>
</feature>
<dbReference type="Proteomes" id="UP000799770">
    <property type="component" value="Unassembled WGS sequence"/>
</dbReference>
<dbReference type="Pfam" id="PF20684">
    <property type="entry name" value="Fung_rhodopsin"/>
    <property type="match status" value="1"/>
</dbReference>
<dbReference type="OrthoDB" id="3934549at2759"/>
<feature type="domain" description="Rhodopsin" evidence="8">
    <location>
        <begin position="38"/>
        <end position="278"/>
    </location>
</feature>
<organism evidence="9 10">
    <name type="scientific">Lophiotrema nucula</name>
    <dbReference type="NCBI Taxonomy" id="690887"/>
    <lineage>
        <taxon>Eukaryota</taxon>
        <taxon>Fungi</taxon>
        <taxon>Dikarya</taxon>
        <taxon>Ascomycota</taxon>
        <taxon>Pezizomycotina</taxon>
        <taxon>Dothideomycetes</taxon>
        <taxon>Pleosporomycetidae</taxon>
        <taxon>Pleosporales</taxon>
        <taxon>Lophiotremataceae</taxon>
        <taxon>Lophiotrema</taxon>
    </lineage>
</organism>
<feature type="transmembrane region" description="Helical" evidence="7">
    <location>
        <begin position="58"/>
        <end position="82"/>
    </location>
</feature>
<proteinExistence type="inferred from homology"/>
<evidence type="ECO:0000256" key="4">
    <source>
        <dbReference type="ARBA" id="ARBA00023136"/>
    </source>
</evidence>
<dbReference type="EMBL" id="ML977334">
    <property type="protein sequence ID" value="KAF2111547.1"/>
    <property type="molecule type" value="Genomic_DNA"/>
</dbReference>
<dbReference type="PANTHER" id="PTHR33048">
    <property type="entry name" value="PTH11-LIKE INTEGRAL MEMBRANE PROTEIN (AFU_ORTHOLOGUE AFUA_5G11245)"/>
    <property type="match status" value="1"/>
</dbReference>
<evidence type="ECO:0000313" key="10">
    <source>
        <dbReference type="Proteomes" id="UP000799770"/>
    </source>
</evidence>
<comment type="similarity">
    <text evidence="5">Belongs to the SAT4 family.</text>
</comment>
<keyword evidence="2 7" id="KW-0812">Transmembrane</keyword>
<evidence type="ECO:0000256" key="6">
    <source>
        <dbReference type="SAM" id="MobiDB-lite"/>
    </source>
</evidence>
<evidence type="ECO:0000256" key="3">
    <source>
        <dbReference type="ARBA" id="ARBA00022989"/>
    </source>
</evidence>
<keyword evidence="10" id="KW-1185">Reference proteome</keyword>
<sequence length="388" mass="43102">MLAPKSAFPPGSYDDDRGPALRAFIIALIAITSTAMAMRFWSRSMGSGGVSNLWWDDWVALASLPPLLAVGGLIIDMIRLGFGHHIWAIPPENIMGNLKRLFAVYYLYNFGLAIAKCSCLLFYTRMFGRPYMYPWFNRAIWASHSLIFAVLVGQVFIITFNCSPEAQLKGGYGANITKIWLAGAVCSVAIDLILLILPLPVIWRLRIGLKRKVAIFCIFICGYCVVVVSLGRLISISKAKEMAKDLSYEGIPPVYWQAAEGPMTICCVCLPSMLNLARRAYRAVATPLCRIYESQKSARTPPKAVRRSYDNPECKDSPPSTVHHNDSTEGIVLAPVDLETSFSAQVSRPENAYLGHPHPETQQPGIHVQSEIRITRDEDNDITEGRMT</sequence>
<evidence type="ECO:0000256" key="2">
    <source>
        <dbReference type="ARBA" id="ARBA00022692"/>
    </source>
</evidence>
<protein>
    <recommendedName>
        <fullName evidence="8">Rhodopsin domain-containing protein</fullName>
    </recommendedName>
</protein>
<feature type="compositionally biased region" description="Basic and acidic residues" evidence="6">
    <location>
        <begin position="307"/>
        <end position="316"/>
    </location>
</feature>
<reference evidence="9" key="1">
    <citation type="journal article" date="2020" name="Stud. Mycol.">
        <title>101 Dothideomycetes genomes: a test case for predicting lifestyles and emergence of pathogens.</title>
        <authorList>
            <person name="Haridas S."/>
            <person name="Albert R."/>
            <person name="Binder M."/>
            <person name="Bloem J."/>
            <person name="Labutti K."/>
            <person name="Salamov A."/>
            <person name="Andreopoulos B."/>
            <person name="Baker S."/>
            <person name="Barry K."/>
            <person name="Bills G."/>
            <person name="Bluhm B."/>
            <person name="Cannon C."/>
            <person name="Castanera R."/>
            <person name="Culley D."/>
            <person name="Daum C."/>
            <person name="Ezra D."/>
            <person name="Gonzalez J."/>
            <person name="Henrissat B."/>
            <person name="Kuo A."/>
            <person name="Liang C."/>
            <person name="Lipzen A."/>
            <person name="Lutzoni F."/>
            <person name="Magnuson J."/>
            <person name="Mondo S."/>
            <person name="Nolan M."/>
            <person name="Ohm R."/>
            <person name="Pangilinan J."/>
            <person name="Park H.-J."/>
            <person name="Ramirez L."/>
            <person name="Alfaro M."/>
            <person name="Sun H."/>
            <person name="Tritt A."/>
            <person name="Yoshinaga Y."/>
            <person name="Zwiers L.-H."/>
            <person name="Turgeon B."/>
            <person name="Goodwin S."/>
            <person name="Spatafora J."/>
            <person name="Crous P."/>
            <person name="Grigoriev I."/>
        </authorList>
    </citation>
    <scope>NUCLEOTIDE SEQUENCE</scope>
    <source>
        <strain evidence="9">CBS 627.86</strain>
    </source>
</reference>
<dbReference type="InterPro" id="IPR049326">
    <property type="entry name" value="Rhodopsin_dom_fungi"/>
</dbReference>
<comment type="subcellular location">
    <subcellularLocation>
        <location evidence="1">Membrane</location>
        <topology evidence="1">Multi-pass membrane protein</topology>
    </subcellularLocation>
</comment>
<feature type="region of interest" description="Disordered" evidence="6">
    <location>
        <begin position="300"/>
        <end position="327"/>
    </location>
</feature>
<evidence type="ECO:0000256" key="1">
    <source>
        <dbReference type="ARBA" id="ARBA00004141"/>
    </source>
</evidence>
<dbReference type="PANTHER" id="PTHR33048:SF47">
    <property type="entry name" value="INTEGRAL MEMBRANE PROTEIN-RELATED"/>
    <property type="match status" value="1"/>
</dbReference>
<evidence type="ECO:0000256" key="7">
    <source>
        <dbReference type="SAM" id="Phobius"/>
    </source>
</evidence>
<accession>A0A6A5YY92</accession>
<name>A0A6A5YY92_9PLEO</name>